<dbReference type="InterPro" id="IPR050834">
    <property type="entry name" value="Glycosyltransf_2"/>
</dbReference>
<dbReference type="SUPFAM" id="SSF53448">
    <property type="entry name" value="Nucleotide-diphospho-sugar transferases"/>
    <property type="match status" value="1"/>
</dbReference>
<proteinExistence type="predicted"/>
<dbReference type="InterPro" id="IPR029044">
    <property type="entry name" value="Nucleotide-diphossugar_trans"/>
</dbReference>
<feature type="domain" description="Glycosyltransferase 2-like" evidence="1">
    <location>
        <begin position="21"/>
        <end position="135"/>
    </location>
</feature>
<keyword evidence="2" id="KW-0808">Transferase</keyword>
<reference evidence="2 3" key="1">
    <citation type="submission" date="2016-10" db="EMBL/GenBank/DDBJ databases">
        <authorList>
            <person name="de Groot N.N."/>
        </authorList>
    </citation>
    <scope>NUCLEOTIDE SEQUENCE [LARGE SCALE GENOMIC DNA]</scope>
    <source>
        <strain evidence="2 3">CGMCC 1.9109</strain>
    </source>
</reference>
<keyword evidence="3" id="KW-1185">Reference proteome</keyword>
<name>A0A1G7F7H6_9PROT</name>
<dbReference type="AlphaFoldDB" id="A0A1G7F7H6"/>
<dbReference type="STRING" id="637679.GCA_001550055_01627"/>
<dbReference type="Gene3D" id="3.90.550.10">
    <property type="entry name" value="Spore Coat Polysaccharide Biosynthesis Protein SpsA, Chain A"/>
    <property type="match status" value="1"/>
</dbReference>
<dbReference type="Pfam" id="PF00535">
    <property type="entry name" value="Glycos_transf_2"/>
    <property type="match status" value="1"/>
</dbReference>
<evidence type="ECO:0000313" key="2">
    <source>
        <dbReference type="EMBL" id="SDE71900.1"/>
    </source>
</evidence>
<dbReference type="CDD" id="cd00761">
    <property type="entry name" value="Glyco_tranf_GTA_type"/>
    <property type="match status" value="1"/>
</dbReference>
<evidence type="ECO:0000259" key="1">
    <source>
        <dbReference type="Pfam" id="PF00535"/>
    </source>
</evidence>
<sequence length="675" mass="76069">MAELLPDRAADAPKGQGTIGVVIPGYGHPQFLSEAIISACTQEIDQPLQVVVVDDGCRFPETGKVATNLMERFPGMLYYLRQENTRLPGARNAGVRFLMSMVPDLDAVFFLDADNRLSPYSLQRYREVLGDDPLVGWAYPDISFMGLTWGEEGFDTRETAPDYSKLKHLVGNISEAGSLVRADMLRQGVLFDETMRYGFEDWDFWLTALDAGYVGRRVQHAGFLYRRRPESMLADSRRQEDELISKMRRKHAALFKPRNVMALEHREAPYFALVLAGTGDILLTSDPQADGHCLTREEFVALVRRWHHNRREFFFPDSLIILTQEQWDQMKAQPQYLRWLFWAVKEQPGNYHRWLFEARPRPYFEGLPADTPDMVNSILHVSAEGFSDLLRDAASDDEAGPVEFAPAVFQTPEPLVSGQTAPRYQSLFASLEKLVEEAAPKRPRVRHAGRRFAGPGAAACRLNLVDEVCAEEGRKPFPVATGTKRTLVAVDQDILANKAKCSRFVWLLEQLREAAEEVLLVIERGKKQDLAGLHPETWLPLVSDMVMLDRVPSGLEYRIYLGRRIYSLFTLKSKEDGAILARSVDRVITVGAAAFLEVLGDARQQGVKGYVFFDSIFADAGPLDSEDSAKILAFEHAEELVVCDNDEMVRALAAQGFPPAKFIGPQNFFDMLQNQ</sequence>
<gene>
    <name evidence="2" type="ORF">SAMN04488071_3655</name>
</gene>
<evidence type="ECO:0000313" key="3">
    <source>
        <dbReference type="Proteomes" id="UP000183685"/>
    </source>
</evidence>
<dbReference type="InterPro" id="IPR001173">
    <property type="entry name" value="Glyco_trans_2-like"/>
</dbReference>
<protein>
    <submittedName>
        <fullName evidence="2">Glycosyltransferase, GT2 family</fullName>
    </submittedName>
</protein>
<dbReference type="PANTHER" id="PTHR43685">
    <property type="entry name" value="GLYCOSYLTRANSFERASE"/>
    <property type="match status" value="1"/>
</dbReference>
<dbReference type="EMBL" id="FNAK01000009">
    <property type="protein sequence ID" value="SDE71900.1"/>
    <property type="molecule type" value="Genomic_DNA"/>
</dbReference>
<accession>A0A1G7F7H6</accession>
<dbReference type="PANTHER" id="PTHR43685:SF2">
    <property type="entry name" value="GLYCOSYLTRANSFERASE 2-LIKE DOMAIN-CONTAINING PROTEIN"/>
    <property type="match status" value="1"/>
</dbReference>
<organism evidence="2 3">
    <name type="scientific">Kordiimonas lacus</name>
    <dbReference type="NCBI Taxonomy" id="637679"/>
    <lineage>
        <taxon>Bacteria</taxon>
        <taxon>Pseudomonadati</taxon>
        <taxon>Pseudomonadota</taxon>
        <taxon>Alphaproteobacteria</taxon>
        <taxon>Kordiimonadales</taxon>
        <taxon>Kordiimonadaceae</taxon>
        <taxon>Kordiimonas</taxon>
    </lineage>
</organism>
<dbReference type="OrthoDB" id="9807414at2"/>
<dbReference type="Proteomes" id="UP000183685">
    <property type="component" value="Unassembled WGS sequence"/>
</dbReference>
<dbReference type="RefSeq" id="WP_068303677.1">
    <property type="nucleotide sequence ID" value="NZ_FNAK01000009.1"/>
</dbReference>
<dbReference type="GO" id="GO:0016740">
    <property type="term" value="F:transferase activity"/>
    <property type="evidence" value="ECO:0007669"/>
    <property type="project" value="UniProtKB-KW"/>
</dbReference>